<dbReference type="GeneID" id="106157983"/>
<dbReference type="InterPro" id="IPR038906">
    <property type="entry name" value="TTC36"/>
</dbReference>
<dbReference type="AlphaFoldDB" id="A0A1S3HTB7"/>
<proteinExistence type="inferred from homology"/>
<dbReference type="FunFam" id="1.25.40.10:FF:000213">
    <property type="entry name" value="Tetratricopeptide repeat domain 36"/>
    <property type="match status" value="1"/>
</dbReference>
<reference evidence="5" key="1">
    <citation type="submission" date="2025-08" db="UniProtKB">
        <authorList>
            <consortium name="RefSeq"/>
        </authorList>
    </citation>
    <scope>IDENTIFICATION</scope>
    <source>
        <tissue evidence="5">Gonads</tissue>
    </source>
</reference>
<evidence type="ECO:0000313" key="5">
    <source>
        <dbReference type="RefSeq" id="XP_013389263.1"/>
    </source>
</evidence>
<dbReference type="KEGG" id="lak:106157983"/>
<evidence type="ECO:0000256" key="3">
    <source>
        <dbReference type="ARBA" id="ARBA00022803"/>
    </source>
</evidence>
<keyword evidence="2" id="KW-0677">Repeat</keyword>
<dbReference type="STRING" id="7574.A0A1S3HTB7"/>
<comment type="similarity">
    <text evidence="1">Belongs to the TTC36 family.</text>
</comment>
<evidence type="ECO:0000256" key="1">
    <source>
        <dbReference type="ARBA" id="ARBA00006995"/>
    </source>
</evidence>
<dbReference type="Proteomes" id="UP000085678">
    <property type="component" value="Unplaced"/>
</dbReference>
<dbReference type="Gene3D" id="1.25.40.10">
    <property type="entry name" value="Tetratricopeptide repeat domain"/>
    <property type="match status" value="1"/>
</dbReference>
<name>A0A1S3HTB7_LINAN</name>
<sequence length="199" mass="21574">MSCFLCHLSTQNVEMACKDITPHDASVLNAVFNPSLPFGDVVEDTEQSTQEEVISNTEPVQQARELEVRGVEAAERGDITRALELFNEAVLTAPNWASGYNNRAQVLRLKGDTEGALQDLDKALELSSGTGKAACQAYTQRGLIRRLEGDDEGALADFKAAADLGSQFAKHQLVIMNPYAAMCNQMLSEVIGKLKKGEA</sequence>
<keyword evidence="4" id="KW-1185">Reference proteome</keyword>
<dbReference type="OMA" id="MACKDIT"/>
<organism evidence="4 5">
    <name type="scientific">Lingula anatina</name>
    <name type="common">Brachiopod</name>
    <name type="synonym">Lingula unguis</name>
    <dbReference type="NCBI Taxonomy" id="7574"/>
    <lineage>
        <taxon>Eukaryota</taxon>
        <taxon>Metazoa</taxon>
        <taxon>Spiralia</taxon>
        <taxon>Lophotrochozoa</taxon>
        <taxon>Brachiopoda</taxon>
        <taxon>Linguliformea</taxon>
        <taxon>Lingulata</taxon>
        <taxon>Lingulida</taxon>
        <taxon>Linguloidea</taxon>
        <taxon>Lingulidae</taxon>
        <taxon>Lingula</taxon>
    </lineage>
</organism>
<dbReference type="Pfam" id="PF13181">
    <property type="entry name" value="TPR_8"/>
    <property type="match status" value="1"/>
</dbReference>
<dbReference type="OrthoDB" id="539634at2759"/>
<dbReference type="PANTHER" id="PTHR21405:SF0">
    <property type="entry name" value="TETRATRICOPEPTIDE REPEAT PROTEIN 36"/>
    <property type="match status" value="1"/>
</dbReference>
<dbReference type="InterPro" id="IPR011990">
    <property type="entry name" value="TPR-like_helical_dom_sf"/>
</dbReference>
<dbReference type="SUPFAM" id="SSF48452">
    <property type="entry name" value="TPR-like"/>
    <property type="match status" value="1"/>
</dbReference>
<dbReference type="PANTHER" id="PTHR21405">
    <property type="entry name" value="CDNA SEQUENCE BC021608"/>
    <property type="match status" value="1"/>
</dbReference>
<dbReference type="SMART" id="SM00028">
    <property type="entry name" value="TPR"/>
    <property type="match status" value="3"/>
</dbReference>
<evidence type="ECO:0000313" key="4">
    <source>
        <dbReference type="Proteomes" id="UP000085678"/>
    </source>
</evidence>
<dbReference type="RefSeq" id="XP_013389263.1">
    <property type="nucleotide sequence ID" value="XM_013533809.1"/>
</dbReference>
<dbReference type="InParanoid" id="A0A1S3HTB7"/>
<accession>A0A1S3HTB7</accession>
<keyword evidence="3" id="KW-0802">TPR repeat</keyword>
<dbReference type="GO" id="GO:0006570">
    <property type="term" value="P:tyrosine metabolic process"/>
    <property type="evidence" value="ECO:0007669"/>
    <property type="project" value="TreeGrafter"/>
</dbReference>
<dbReference type="FunCoup" id="A0A1S3HTB7">
    <property type="interactions" value="82"/>
</dbReference>
<gene>
    <name evidence="5" type="primary">LOC106157983</name>
</gene>
<dbReference type="InterPro" id="IPR019734">
    <property type="entry name" value="TPR_rpt"/>
</dbReference>
<protein>
    <submittedName>
        <fullName evidence="5">Tetratricopeptide repeat protein 36</fullName>
    </submittedName>
</protein>
<evidence type="ECO:0000256" key="2">
    <source>
        <dbReference type="ARBA" id="ARBA00022737"/>
    </source>
</evidence>